<comment type="function">
    <text evidence="3 4">Binds specifically to cytosolic chaperonin (c-CPN) and transfers target proteins to it. Binds to nascent polypeptide chain and promotes folding in an environment in which there are many competing pathways for nonnative proteins.</text>
</comment>
<organism evidence="6 7">
    <name type="scientific">Microbotryum intermedium</name>
    <dbReference type="NCBI Taxonomy" id="269621"/>
    <lineage>
        <taxon>Eukaryota</taxon>
        <taxon>Fungi</taxon>
        <taxon>Dikarya</taxon>
        <taxon>Basidiomycota</taxon>
        <taxon>Pucciniomycotina</taxon>
        <taxon>Microbotryomycetes</taxon>
        <taxon>Microbotryales</taxon>
        <taxon>Microbotryaceae</taxon>
        <taxon>Microbotryum</taxon>
    </lineage>
</organism>
<dbReference type="OrthoDB" id="10250441at2759"/>
<keyword evidence="7" id="KW-1185">Reference proteome</keyword>
<dbReference type="PANTHER" id="PTHR21100">
    <property type="entry name" value="PREFOLDIN SUBUNIT 4"/>
    <property type="match status" value="1"/>
</dbReference>
<dbReference type="PIRSF" id="PIRSF016477">
    <property type="entry name" value="Prefoldin_subunit_4"/>
    <property type="match status" value="1"/>
</dbReference>
<dbReference type="InterPro" id="IPR009053">
    <property type="entry name" value="Prefoldin"/>
</dbReference>
<evidence type="ECO:0000313" key="7">
    <source>
        <dbReference type="Proteomes" id="UP000198372"/>
    </source>
</evidence>
<dbReference type="InterPro" id="IPR016661">
    <property type="entry name" value="PFDN4"/>
</dbReference>
<dbReference type="Proteomes" id="UP000198372">
    <property type="component" value="Unassembled WGS sequence"/>
</dbReference>
<dbReference type="AlphaFoldDB" id="A0A238F7N7"/>
<dbReference type="EMBL" id="FMSP01000005">
    <property type="protein sequence ID" value="SCV69882.1"/>
    <property type="molecule type" value="Genomic_DNA"/>
</dbReference>
<dbReference type="FunFam" id="1.10.287.370:FF:000005">
    <property type="entry name" value="Prefoldin subunit 4"/>
    <property type="match status" value="1"/>
</dbReference>
<gene>
    <name evidence="6" type="ORF">BQ2448_1276</name>
</gene>
<proteinExistence type="inferred from homology"/>
<evidence type="ECO:0000256" key="2">
    <source>
        <dbReference type="ARBA" id="ARBA00023186"/>
    </source>
</evidence>
<evidence type="ECO:0000256" key="1">
    <source>
        <dbReference type="ARBA" id="ARBA00008045"/>
    </source>
</evidence>
<evidence type="ECO:0000256" key="4">
    <source>
        <dbReference type="PIRNR" id="PIRNR016477"/>
    </source>
</evidence>
<evidence type="ECO:0000256" key="3">
    <source>
        <dbReference type="ARBA" id="ARBA00024667"/>
    </source>
</evidence>
<dbReference type="GO" id="GO:0016272">
    <property type="term" value="C:prefoldin complex"/>
    <property type="evidence" value="ECO:0007669"/>
    <property type="project" value="UniProtKB-UniRule"/>
</dbReference>
<keyword evidence="2 4" id="KW-0143">Chaperone</keyword>
<accession>A0A238F7N7</accession>
<dbReference type="Pfam" id="PF01920">
    <property type="entry name" value="Prefoldin_2"/>
    <property type="match status" value="1"/>
</dbReference>
<dbReference type="GO" id="GO:0005737">
    <property type="term" value="C:cytoplasm"/>
    <property type="evidence" value="ECO:0007669"/>
    <property type="project" value="TreeGrafter"/>
</dbReference>
<keyword evidence="5" id="KW-0175">Coiled coil</keyword>
<dbReference type="SUPFAM" id="SSF46579">
    <property type="entry name" value="Prefoldin"/>
    <property type="match status" value="1"/>
</dbReference>
<dbReference type="GO" id="GO:0051082">
    <property type="term" value="F:unfolded protein binding"/>
    <property type="evidence" value="ECO:0007669"/>
    <property type="project" value="InterPro"/>
</dbReference>
<reference evidence="7" key="1">
    <citation type="submission" date="2016-09" db="EMBL/GenBank/DDBJ databases">
        <authorList>
            <person name="Jeantristanb JTB J.-T."/>
            <person name="Ricardo R."/>
        </authorList>
    </citation>
    <scope>NUCLEOTIDE SEQUENCE [LARGE SCALE GENOMIC DNA]</scope>
</reference>
<feature type="coiled-coil region" evidence="5">
    <location>
        <begin position="29"/>
        <end position="56"/>
    </location>
</feature>
<dbReference type="InterPro" id="IPR002777">
    <property type="entry name" value="PFD_beta-like"/>
</dbReference>
<protein>
    <recommendedName>
        <fullName evidence="4">Prefoldin subunit 4</fullName>
    </recommendedName>
</protein>
<sequence>MRMLDKDTSDSTADDTPVTLEDQTRINRFSQLNARYDELTERLELVQKELEDVDELEPELELMDEDEEVMYKLDSSFLRLPASEVLTLLHSSLEKLNAEAESLRRKRQECDQGMTQLKALLYAKFGNSINLERGD</sequence>
<comment type="similarity">
    <text evidence="1 4">Belongs to the prefoldin subunit beta family.</text>
</comment>
<dbReference type="PANTHER" id="PTHR21100:SF9">
    <property type="entry name" value="PREFOLDIN SUBUNIT 4"/>
    <property type="match status" value="1"/>
</dbReference>
<feature type="coiled-coil region" evidence="5">
    <location>
        <begin position="86"/>
        <end position="113"/>
    </location>
</feature>
<dbReference type="GO" id="GO:0006457">
    <property type="term" value="P:protein folding"/>
    <property type="evidence" value="ECO:0007669"/>
    <property type="project" value="UniProtKB-UniRule"/>
</dbReference>
<evidence type="ECO:0000256" key="5">
    <source>
        <dbReference type="SAM" id="Coils"/>
    </source>
</evidence>
<comment type="subunit">
    <text evidence="4">Heterohexamer of two PFD-alpha type and four PFD-beta type subunits.</text>
</comment>
<dbReference type="STRING" id="269621.A0A238F7N7"/>
<name>A0A238F7N7_9BASI</name>
<dbReference type="Gene3D" id="1.10.287.370">
    <property type="match status" value="1"/>
</dbReference>
<evidence type="ECO:0000313" key="6">
    <source>
        <dbReference type="EMBL" id="SCV69882.1"/>
    </source>
</evidence>